<keyword evidence="3" id="KW-1185">Reference proteome</keyword>
<feature type="transmembrane region" description="Helical" evidence="1">
    <location>
        <begin position="35"/>
        <end position="54"/>
    </location>
</feature>
<feature type="transmembrane region" description="Helical" evidence="1">
    <location>
        <begin position="406"/>
        <end position="423"/>
    </location>
</feature>
<feature type="transmembrane region" description="Helical" evidence="1">
    <location>
        <begin position="124"/>
        <end position="142"/>
    </location>
</feature>
<dbReference type="EMBL" id="JBBKYA010000003">
    <property type="protein sequence ID" value="MFD3275783.1"/>
    <property type="molecule type" value="Genomic_DNA"/>
</dbReference>
<gene>
    <name evidence="2" type="ORF">SKC38_06040</name>
</gene>
<sequence>MMTANKFTLNRQAIGLTLIWIGPPLIFFIRDLLGFGNSTIFTGLSYILGCFLMLNSKPLSFYKSQNIVLAFLGYFFLGLAFIYFLIFNLEKNAFSSDVINFGILFVLILLLLRTDDEIQNYLPFYILICTLLVNVALIYSISTNPNYVLGARATVQYNSQSSGDFSGNPQIYGRNGVIGMVISLLLMLKKQLNLVGGKSKLVTLLAHFNFVFSFVVLVLTQTRGNLISLVVILFLFLFLKRNKIDHLEYSHKNVVKGYYLVVISLLIYFNDKYQIIDKITMYYDQILYVVNRAINTGVTMGKAGDNDPSAMGRVNSIEFVQKEFFYKPYNFILGNGFKYRYLDIPVLEAWVNFGLFGLFLFILFNLYILYSVTISIRSSSIFQNFLGLIYLNVFITLFTSGRPVDTIYWIFYLILIRFMNVKSNQYILK</sequence>
<feature type="transmembrane region" description="Helical" evidence="1">
    <location>
        <begin position="66"/>
        <end position="87"/>
    </location>
</feature>
<feature type="transmembrane region" description="Helical" evidence="1">
    <location>
        <begin position="171"/>
        <end position="189"/>
    </location>
</feature>
<feature type="transmembrane region" description="Helical" evidence="1">
    <location>
        <begin position="253"/>
        <end position="269"/>
    </location>
</feature>
<feature type="transmembrane region" description="Helical" evidence="1">
    <location>
        <begin position="201"/>
        <end position="219"/>
    </location>
</feature>
<evidence type="ECO:0008006" key="4">
    <source>
        <dbReference type="Google" id="ProtNLM"/>
    </source>
</evidence>
<evidence type="ECO:0000313" key="3">
    <source>
        <dbReference type="Proteomes" id="UP001598114"/>
    </source>
</evidence>
<dbReference type="RefSeq" id="WP_377976019.1">
    <property type="nucleotide sequence ID" value="NZ_JBBKYA010000003.1"/>
</dbReference>
<keyword evidence="1" id="KW-0472">Membrane</keyword>
<feature type="transmembrane region" description="Helical" evidence="1">
    <location>
        <begin position="349"/>
        <end position="369"/>
    </location>
</feature>
<reference evidence="2 3" key="1">
    <citation type="submission" date="2024-03" db="EMBL/GenBank/DDBJ databases">
        <title>Aquirufa genome sequencing.</title>
        <authorList>
            <person name="Pitt A."/>
            <person name="Hahn M.W."/>
        </authorList>
    </citation>
    <scope>NUCLEOTIDE SEQUENCE [LARGE SCALE GENOMIC DNA]</scope>
    <source>
        <strain evidence="2 3">PLAD-142S6K</strain>
    </source>
</reference>
<protein>
    <recommendedName>
        <fullName evidence="4">O-antigen ligase domain-containing protein</fullName>
    </recommendedName>
</protein>
<name>A0ABW6D077_9BACT</name>
<feature type="transmembrane region" description="Helical" evidence="1">
    <location>
        <begin position="93"/>
        <end position="112"/>
    </location>
</feature>
<comment type="caution">
    <text evidence="2">The sequence shown here is derived from an EMBL/GenBank/DDBJ whole genome shotgun (WGS) entry which is preliminary data.</text>
</comment>
<organism evidence="2 3">
    <name type="scientific">Aquirufa echingensis</name>
    <dbReference type="NCBI Taxonomy" id="3096516"/>
    <lineage>
        <taxon>Bacteria</taxon>
        <taxon>Pseudomonadati</taxon>
        <taxon>Bacteroidota</taxon>
        <taxon>Cytophagia</taxon>
        <taxon>Cytophagales</taxon>
        <taxon>Flectobacillaceae</taxon>
        <taxon>Aquirufa</taxon>
    </lineage>
</organism>
<feature type="transmembrane region" description="Helical" evidence="1">
    <location>
        <begin position="12"/>
        <end position="29"/>
    </location>
</feature>
<evidence type="ECO:0000313" key="2">
    <source>
        <dbReference type="EMBL" id="MFD3275783.1"/>
    </source>
</evidence>
<proteinExistence type="predicted"/>
<accession>A0ABW6D077</accession>
<keyword evidence="1" id="KW-1133">Transmembrane helix</keyword>
<dbReference type="Proteomes" id="UP001598114">
    <property type="component" value="Unassembled WGS sequence"/>
</dbReference>
<feature type="transmembrane region" description="Helical" evidence="1">
    <location>
        <begin position="225"/>
        <end position="241"/>
    </location>
</feature>
<keyword evidence="1" id="KW-0812">Transmembrane</keyword>
<feature type="transmembrane region" description="Helical" evidence="1">
    <location>
        <begin position="381"/>
        <end position="400"/>
    </location>
</feature>
<evidence type="ECO:0000256" key="1">
    <source>
        <dbReference type="SAM" id="Phobius"/>
    </source>
</evidence>